<dbReference type="InterPro" id="IPR011042">
    <property type="entry name" value="6-blade_b-propeller_TolB-like"/>
</dbReference>
<evidence type="ECO:0000256" key="3">
    <source>
        <dbReference type="ARBA" id="ARBA00022729"/>
    </source>
</evidence>
<dbReference type="SUPFAM" id="SSF52964">
    <property type="entry name" value="TolB, N-terminal domain"/>
    <property type="match status" value="1"/>
</dbReference>
<feature type="domain" description="TolB N-terminal" evidence="7">
    <location>
        <begin position="51"/>
        <end position="111"/>
    </location>
</feature>
<dbReference type="Gene3D" id="2.120.10.30">
    <property type="entry name" value="TolB, C-terminal domain"/>
    <property type="match status" value="1"/>
</dbReference>
<feature type="chain" id="PRO_5046012771" evidence="6">
    <location>
        <begin position="26"/>
        <end position="412"/>
    </location>
</feature>
<keyword evidence="3 6" id="KW-0732">Signal</keyword>
<dbReference type="InterPro" id="IPR014167">
    <property type="entry name" value="Tol-Pal_TolB"/>
</dbReference>
<keyword evidence="9" id="KW-1185">Reference proteome</keyword>
<dbReference type="NCBIfam" id="TIGR02800">
    <property type="entry name" value="propeller_TolB"/>
    <property type="match status" value="1"/>
</dbReference>
<comment type="subcellular location">
    <subcellularLocation>
        <location evidence="1">Periplasm</location>
    </subcellularLocation>
</comment>
<sequence length="412" mass="43150">MTKKLFATTLFSVCALFAAVIPAQASQELHIRIDSDATADGTRIVVAPFGSLAKVIEADLQRSGRFALIDPARAGNMSPDALRAAGAQYAVVGSQSGGLDFQLIDVGSGQAVGAFRIPPHPNQRRMAHKAADLVFEKITGVKGAFDTRIAYVSASGPARGQTFQLIVSDADGHNPRTIASSRQPIMSPSWSPRGNQLAYVSYESGRPMVYVQDLASGGKRAISDPGKSSTSPSWSPDGQSVAMSVGTGRGDYDIFVTGANGGGMRQITNSRGIDTEPQWADNNTLVFTSDRGGQPQLYRTSANGGGESRMSFSGGYNAGASIAGNSVAMVRQSGGSSKITVMNAATREERTISRGTQDDTPAISPNGMMVLYATDAGARGSLAVASDNGKAHQILYSQSGDVRDPAWSPYLD</sequence>
<dbReference type="Pfam" id="PF07676">
    <property type="entry name" value="PD40"/>
    <property type="match status" value="3"/>
</dbReference>
<feature type="compositionally biased region" description="Polar residues" evidence="5">
    <location>
        <begin position="226"/>
        <end position="241"/>
    </location>
</feature>
<dbReference type="Gene3D" id="3.40.50.10070">
    <property type="entry name" value="TolB, N-terminal domain"/>
    <property type="match status" value="1"/>
</dbReference>
<dbReference type="InterPro" id="IPR011659">
    <property type="entry name" value="WD40"/>
</dbReference>
<keyword evidence="4" id="KW-0574">Periplasm</keyword>
<organism evidence="8 9">
    <name type="scientific">Candidatus Thiothrix anitrata</name>
    <dbReference type="NCBI Taxonomy" id="2823902"/>
    <lineage>
        <taxon>Bacteria</taxon>
        <taxon>Pseudomonadati</taxon>
        <taxon>Pseudomonadota</taxon>
        <taxon>Gammaproteobacteria</taxon>
        <taxon>Thiotrichales</taxon>
        <taxon>Thiotrichaceae</taxon>
        <taxon>Thiothrix</taxon>
    </lineage>
</organism>
<evidence type="ECO:0000256" key="1">
    <source>
        <dbReference type="ARBA" id="ARBA00004418"/>
    </source>
</evidence>
<dbReference type="EMBL" id="CP072800">
    <property type="protein sequence ID" value="QTR51239.1"/>
    <property type="molecule type" value="Genomic_DNA"/>
</dbReference>
<feature type="signal peptide" evidence="6">
    <location>
        <begin position="1"/>
        <end position="25"/>
    </location>
</feature>
<dbReference type="RefSeq" id="WP_210229477.1">
    <property type="nucleotide sequence ID" value="NZ_CP072800.1"/>
</dbReference>
<dbReference type="SUPFAM" id="SSF69304">
    <property type="entry name" value="Tricorn protease N-terminal domain"/>
    <property type="match status" value="1"/>
</dbReference>
<proteinExistence type="inferred from homology"/>
<evidence type="ECO:0000256" key="4">
    <source>
        <dbReference type="ARBA" id="ARBA00022764"/>
    </source>
</evidence>
<name>A0ABX7X857_9GAMM</name>
<evidence type="ECO:0000313" key="8">
    <source>
        <dbReference type="EMBL" id="QTR51239.1"/>
    </source>
</evidence>
<evidence type="ECO:0000313" key="9">
    <source>
        <dbReference type="Proteomes" id="UP000672027"/>
    </source>
</evidence>
<dbReference type="Pfam" id="PF04052">
    <property type="entry name" value="TolB_N"/>
    <property type="match status" value="1"/>
</dbReference>
<gene>
    <name evidence="8" type="primary">tolB</name>
    <name evidence="8" type="ORF">J8380_06735</name>
</gene>
<dbReference type="Proteomes" id="UP000672027">
    <property type="component" value="Chromosome"/>
</dbReference>
<reference evidence="8 9" key="1">
    <citation type="submission" date="2021-04" db="EMBL/GenBank/DDBJ databases">
        <title>Genomics, taxonomy and metabolism of representatives of sulfur bacteria of the genus Thiothrix: Thiothrix fructosivorans QT, Thiothrix unzii A1T and three new species, Thiothrix subterranea sp. nov., Thiothrix litoralis sp. nov. and 'Candidatus Thiothrix anitrata' sp. nov.</title>
        <authorList>
            <person name="Ravin N.V."/>
            <person name="Smolyakov D."/>
            <person name="Rudenko T.S."/>
            <person name="Mardanov A.V."/>
            <person name="Beletsky A.V."/>
            <person name="Markov N.D."/>
            <person name="Fomenkov A.I."/>
            <person name="Roberts R.J."/>
            <person name="Karnachuk O.V."/>
            <person name="Novikov A."/>
            <person name="Grabovich M.Y."/>
        </authorList>
    </citation>
    <scope>NUCLEOTIDE SEQUENCE [LARGE SCALE GENOMIC DNA]</scope>
    <source>
        <strain evidence="8 9">A52</strain>
    </source>
</reference>
<dbReference type="PANTHER" id="PTHR36842">
    <property type="entry name" value="PROTEIN TOLB HOMOLOG"/>
    <property type="match status" value="1"/>
</dbReference>
<evidence type="ECO:0000259" key="7">
    <source>
        <dbReference type="Pfam" id="PF04052"/>
    </source>
</evidence>
<dbReference type="PANTHER" id="PTHR36842:SF1">
    <property type="entry name" value="PROTEIN TOLB"/>
    <property type="match status" value="1"/>
</dbReference>
<comment type="similarity">
    <text evidence="2">Belongs to the TolB family.</text>
</comment>
<feature type="region of interest" description="Disordered" evidence="5">
    <location>
        <begin position="219"/>
        <end position="241"/>
    </location>
</feature>
<dbReference type="InterPro" id="IPR007195">
    <property type="entry name" value="TolB_N"/>
</dbReference>
<protein>
    <submittedName>
        <fullName evidence="8">Tol-Pal system beta propeller repeat protein TolB</fullName>
    </submittedName>
</protein>
<evidence type="ECO:0000256" key="2">
    <source>
        <dbReference type="ARBA" id="ARBA00009820"/>
    </source>
</evidence>
<evidence type="ECO:0000256" key="5">
    <source>
        <dbReference type="SAM" id="MobiDB-lite"/>
    </source>
</evidence>
<evidence type="ECO:0000256" key="6">
    <source>
        <dbReference type="SAM" id="SignalP"/>
    </source>
</evidence>
<accession>A0ABX7X857</accession>